<name>A0AA86VW65_9FABA</name>
<gene>
    <name evidence="1" type="ORF">AYBTSS11_LOCUS2907</name>
</gene>
<evidence type="ECO:0000313" key="2">
    <source>
        <dbReference type="Proteomes" id="UP001189624"/>
    </source>
</evidence>
<dbReference type="SUPFAM" id="SSF53756">
    <property type="entry name" value="UDP-Glycosyltransferase/glycogen phosphorylase"/>
    <property type="match status" value="1"/>
</dbReference>
<proteinExistence type="predicted"/>
<dbReference type="Proteomes" id="UP001189624">
    <property type="component" value="Chromosome 1"/>
</dbReference>
<evidence type="ECO:0000313" key="1">
    <source>
        <dbReference type="EMBL" id="CAJ1891122.1"/>
    </source>
</evidence>
<dbReference type="EMBL" id="OY731398">
    <property type="protein sequence ID" value="CAJ1891122.1"/>
    <property type="molecule type" value="Genomic_DNA"/>
</dbReference>
<keyword evidence="2" id="KW-1185">Reference proteome</keyword>
<protein>
    <submittedName>
        <fullName evidence="1">Uncharacterized protein</fullName>
    </submittedName>
</protein>
<dbReference type="Gramene" id="rna-AYBTSS11_LOCUS2907">
    <property type="protein sequence ID" value="CAJ1891122.1"/>
    <property type="gene ID" value="gene-AYBTSS11_LOCUS2907"/>
</dbReference>
<organism evidence="1 2">
    <name type="scientific">Sphenostylis stenocarpa</name>
    <dbReference type="NCBI Taxonomy" id="92480"/>
    <lineage>
        <taxon>Eukaryota</taxon>
        <taxon>Viridiplantae</taxon>
        <taxon>Streptophyta</taxon>
        <taxon>Embryophyta</taxon>
        <taxon>Tracheophyta</taxon>
        <taxon>Spermatophyta</taxon>
        <taxon>Magnoliopsida</taxon>
        <taxon>eudicotyledons</taxon>
        <taxon>Gunneridae</taxon>
        <taxon>Pentapetalae</taxon>
        <taxon>rosids</taxon>
        <taxon>fabids</taxon>
        <taxon>Fabales</taxon>
        <taxon>Fabaceae</taxon>
        <taxon>Papilionoideae</taxon>
        <taxon>50 kb inversion clade</taxon>
        <taxon>NPAAA clade</taxon>
        <taxon>indigoferoid/millettioid clade</taxon>
        <taxon>Phaseoleae</taxon>
        <taxon>Sphenostylis</taxon>
    </lineage>
</organism>
<dbReference type="AlphaFoldDB" id="A0AA86VW65"/>
<reference evidence="1" key="1">
    <citation type="submission" date="2023-10" db="EMBL/GenBank/DDBJ databases">
        <authorList>
            <person name="Domelevo Entfellner J.-B."/>
        </authorList>
    </citation>
    <scope>NUCLEOTIDE SEQUENCE</scope>
</reference>
<sequence>MKWGEEEKIGVLVKKDDIKRAMCMVMDDDGEEGKGRRERASKLSEKAKRAVEEGGSSHLDITLLIQDIIQQSNTE</sequence>
<dbReference type="Gene3D" id="3.40.50.2000">
    <property type="entry name" value="Glycogen Phosphorylase B"/>
    <property type="match status" value="2"/>
</dbReference>
<accession>A0AA86VW65</accession>